<dbReference type="InterPro" id="IPR050297">
    <property type="entry name" value="LipidA_mod_glycosyltrf_83"/>
</dbReference>
<dbReference type="Pfam" id="PF02366">
    <property type="entry name" value="PMT"/>
    <property type="match status" value="1"/>
</dbReference>
<feature type="transmembrane region" description="Helical" evidence="8">
    <location>
        <begin position="198"/>
        <end position="231"/>
    </location>
</feature>
<dbReference type="InterPro" id="IPR003342">
    <property type="entry name" value="ArnT-like_N"/>
</dbReference>
<keyword evidence="4" id="KW-0808">Transferase</keyword>
<dbReference type="PANTHER" id="PTHR33908">
    <property type="entry name" value="MANNOSYLTRANSFERASE YKCB-RELATED"/>
    <property type="match status" value="1"/>
</dbReference>
<feature type="transmembrane region" description="Helical" evidence="8">
    <location>
        <begin position="297"/>
        <end position="318"/>
    </location>
</feature>
<evidence type="ECO:0000256" key="5">
    <source>
        <dbReference type="ARBA" id="ARBA00022692"/>
    </source>
</evidence>
<keyword evidence="6 8" id="KW-1133">Transmembrane helix</keyword>
<protein>
    <recommendedName>
        <fullName evidence="9">ArnT-like N-terminal domain-containing protein</fullName>
    </recommendedName>
</protein>
<accession>A0A371AXY2</accession>
<feature type="domain" description="ArnT-like N-terminal" evidence="9">
    <location>
        <begin position="110"/>
        <end position="259"/>
    </location>
</feature>
<dbReference type="GO" id="GO:0000030">
    <property type="term" value="F:mannosyltransferase activity"/>
    <property type="evidence" value="ECO:0007669"/>
    <property type="project" value="InterPro"/>
</dbReference>
<feature type="transmembrane region" description="Helical" evidence="8">
    <location>
        <begin position="7"/>
        <end position="27"/>
    </location>
</feature>
<organism evidence="10 11">
    <name type="scientific">Anaerosacchariphilus polymeriproducens</name>
    <dbReference type="NCBI Taxonomy" id="1812858"/>
    <lineage>
        <taxon>Bacteria</taxon>
        <taxon>Bacillati</taxon>
        <taxon>Bacillota</taxon>
        <taxon>Clostridia</taxon>
        <taxon>Lachnospirales</taxon>
        <taxon>Lachnospiraceae</taxon>
        <taxon>Anaerosacchariphilus</taxon>
    </lineage>
</organism>
<dbReference type="AlphaFoldDB" id="A0A371AXY2"/>
<keyword evidence="5 8" id="KW-0812">Transmembrane</keyword>
<name>A0A371AXY2_9FIRM</name>
<dbReference type="GO" id="GO:0005886">
    <property type="term" value="C:plasma membrane"/>
    <property type="evidence" value="ECO:0007669"/>
    <property type="project" value="UniProtKB-SubCell"/>
</dbReference>
<evidence type="ECO:0000313" key="10">
    <source>
        <dbReference type="EMBL" id="RDU24436.1"/>
    </source>
</evidence>
<dbReference type="GO" id="GO:0006493">
    <property type="term" value="P:protein O-linked glycosylation"/>
    <property type="evidence" value="ECO:0007669"/>
    <property type="project" value="InterPro"/>
</dbReference>
<proteinExistence type="predicted"/>
<dbReference type="OrthoDB" id="2005760at2"/>
<evidence type="ECO:0000256" key="6">
    <source>
        <dbReference type="ARBA" id="ARBA00022989"/>
    </source>
</evidence>
<evidence type="ECO:0000256" key="3">
    <source>
        <dbReference type="ARBA" id="ARBA00022676"/>
    </source>
</evidence>
<reference evidence="10 11" key="1">
    <citation type="submission" date="2018-07" db="EMBL/GenBank/DDBJ databases">
        <title>Anaerosacharophilus polymeroproducens gen. nov. sp. nov., an anaerobic bacterium isolated from salt field.</title>
        <authorList>
            <person name="Kim W."/>
            <person name="Yang S.-H."/>
            <person name="Oh J."/>
            <person name="Lee J.-H."/>
            <person name="Kwon K.K."/>
        </authorList>
    </citation>
    <scope>NUCLEOTIDE SEQUENCE [LARGE SCALE GENOMIC DNA]</scope>
    <source>
        <strain evidence="10 11">MCWD5</strain>
    </source>
</reference>
<evidence type="ECO:0000256" key="1">
    <source>
        <dbReference type="ARBA" id="ARBA00004651"/>
    </source>
</evidence>
<evidence type="ECO:0000256" key="8">
    <source>
        <dbReference type="SAM" id="Phobius"/>
    </source>
</evidence>
<keyword evidence="11" id="KW-1185">Reference proteome</keyword>
<dbReference type="Proteomes" id="UP000255036">
    <property type="component" value="Unassembled WGS sequence"/>
</dbReference>
<feature type="transmembrane region" description="Helical" evidence="8">
    <location>
        <begin position="324"/>
        <end position="346"/>
    </location>
</feature>
<dbReference type="EMBL" id="QRCT01000012">
    <property type="protein sequence ID" value="RDU24436.1"/>
    <property type="molecule type" value="Genomic_DNA"/>
</dbReference>
<keyword evidence="3" id="KW-0328">Glycosyltransferase</keyword>
<evidence type="ECO:0000256" key="2">
    <source>
        <dbReference type="ARBA" id="ARBA00022475"/>
    </source>
</evidence>
<feature type="transmembrane region" description="Helical" evidence="8">
    <location>
        <begin position="169"/>
        <end position="186"/>
    </location>
</feature>
<keyword evidence="7 8" id="KW-0472">Membrane</keyword>
<sequence length="519" mass="59995">MTIRKKSLLYISLIMIIFVQMGMMVYFGTKKTDFHEDEYYTYGLSNDQGTGFLQIPDRTWQGPALFADYLTVNENHRFDYPNVWKNQGNDVHPPLYYVFIHTLCSFTPNVMSKWIGISFNLLMFVLCMGVLFGTAKKLTKSDLAAWLSCVMFGFSIGAVSAVIFIRMYMLFTLWVLCAMYLIIWQLERRRCDRRFYLLLYGITVLGVMTQYYFLIFMFFLSAAFCILLMYQKRWKEFAGYVLSMAAAGVSCIVIFPSMLNHIFFGYRGTEAITNVKNTSGILNELVQMIATVNNELFGGYLLGLLVILLICLGILFVLKSKNYKFSMILTKAWLFTFLPCFGYFLVVTKVAPFKTDRYIFPIFPLIVLLFITISCTVVNLLVENKKIAAGILGTLVFILTVVGFTTQKVNYIYEDRQIRHDVTKANKGLNTVYITDGEGWKVIGSCTELMNTDKVYYVDGTNKEPVTDEELNRAEELLIYVDSGFQAEEIIKKLFQNNKYLKNYELLYEGFYSKVYRVY</sequence>
<gene>
    <name evidence="10" type="ORF">DWV06_02870</name>
</gene>
<dbReference type="GO" id="GO:0009103">
    <property type="term" value="P:lipopolysaccharide biosynthetic process"/>
    <property type="evidence" value="ECO:0007669"/>
    <property type="project" value="UniProtKB-ARBA"/>
</dbReference>
<comment type="caution">
    <text evidence="10">The sequence shown here is derived from an EMBL/GenBank/DDBJ whole genome shotgun (WGS) entry which is preliminary data.</text>
</comment>
<evidence type="ECO:0000313" key="11">
    <source>
        <dbReference type="Proteomes" id="UP000255036"/>
    </source>
</evidence>
<keyword evidence="2" id="KW-1003">Cell membrane</keyword>
<feature type="transmembrane region" description="Helical" evidence="8">
    <location>
        <begin position="114"/>
        <end position="132"/>
    </location>
</feature>
<dbReference type="GO" id="GO:0016763">
    <property type="term" value="F:pentosyltransferase activity"/>
    <property type="evidence" value="ECO:0007669"/>
    <property type="project" value="TreeGrafter"/>
</dbReference>
<dbReference type="RefSeq" id="WP_115480669.1">
    <property type="nucleotide sequence ID" value="NZ_QRCT01000012.1"/>
</dbReference>
<evidence type="ECO:0000256" key="4">
    <source>
        <dbReference type="ARBA" id="ARBA00022679"/>
    </source>
</evidence>
<dbReference type="PANTHER" id="PTHR33908:SF11">
    <property type="entry name" value="MEMBRANE PROTEIN"/>
    <property type="match status" value="1"/>
</dbReference>
<feature type="transmembrane region" description="Helical" evidence="8">
    <location>
        <begin position="144"/>
        <end position="163"/>
    </location>
</feature>
<feature type="transmembrane region" description="Helical" evidence="8">
    <location>
        <begin position="237"/>
        <end position="259"/>
    </location>
</feature>
<evidence type="ECO:0000259" key="9">
    <source>
        <dbReference type="Pfam" id="PF02366"/>
    </source>
</evidence>
<comment type="subcellular location">
    <subcellularLocation>
        <location evidence="1">Cell membrane</location>
        <topology evidence="1">Multi-pass membrane protein</topology>
    </subcellularLocation>
</comment>
<evidence type="ECO:0000256" key="7">
    <source>
        <dbReference type="ARBA" id="ARBA00023136"/>
    </source>
</evidence>
<feature type="transmembrane region" description="Helical" evidence="8">
    <location>
        <begin position="358"/>
        <end position="381"/>
    </location>
</feature>
<feature type="transmembrane region" description="Helical" evidence="8">
    <location>
        <begin position="387"/>
        <end position="406"/>
    </location>
</feature>